<feature type="signal peptide" evidence="1">
    <location>
        <begin position="1"/>
        <end position="15"/>
    </location>
</feature>
<keyword evidence="1" id="KW-0732">Signal</keyword>
<dbReference type="Gene3D" id="3.30.70.330">
    <property type="match status" value="1"/>
</dbReference>
<protein>
    <recommendedName>
        <fullName evidence="2">RRM domain-containing protein</fullName>
    </recommendedName>
</protein>
<reference evidence="3 4" key="1">
    <citation type="journal article" date="2023" name="Hortic Res">
        <title>The complete reference genome for grapevine (Vitis vinifera L.) genetics and breeding.</title>
        <authorList>
            <person name="Shi X."/>
            <person name="Cao S."/>
            <person name="Wang X."/>
            <person name="Huang S."/>
            <person name="Wang Y."/>
            <person name="Liu Z."/>
            <person name="Liu W."/>
            <person name="Leng X."/>
            <person name="Peng Y."/>
            <person name="Wang N."/>
            <person name="Wang Y."/>
            <person name="Ma Z."/>
            <person name="Xu X."/>
            <person name="Zhang F."/>
            <person name="Xue H."/>
            <person name="Zhong H."/>
            <person name="Wang Y."/>
            <person name="Zhang K."/>
            <person name="Velt A."/>
            <person name="Avia K."/>
            <person name="Holtgrawe D."/>
            <person name="Grimplet J."/>
            <person name="Matus J.T."/>
            <person name="Ware D."/>
            <person name="Wu X."/>
            <person name="Wang H."/>
            <person name="Liu C."/>
            <person name="Fang Y."/>
            <person name="Rustenholz C."/>
            <person name="Cheng Z."/>
            <person name="Xiao H."/>
            <person name="Zhou Y."/>
        </authorList>
    </citation>
    <scope>NUCLEOTIDE SEQUENCE [LARGE SCALE GENOMIC DNA]</scope>
    <source>
        <strain evidence="4">cv. Pinot noir / PN40024</strain>
        <tissue evidence="3">Leaf</tissue>
    </source>
</reference>
<evidence type="ECO:0000313" key="3">
    <source>
        <dbReference type="EMBL" id="WKA11107.1"/>
    </source>
</evidence>
<evidence type="ECO:0000256" key="1">
    <source>
        <dbReference type="SAM" id="SignalP"/>
    </source>
</evidence>
<sequence length="69" mass="7982">MIFFILLFTFYFTRDEEIFSPNGVIEGIFIIRDDMKQSHGCGFVKLPNRDMAGSGSNKCTKWKLRDEGL</sequence>
<evidence type="ECO:0000313" key="4">
    <source>
        <dbReference type="Proteomes" id="UP001227230"/>
    </source>
</evidence>
<organism evidence="3 4">
    <name type="scientific">Vitis vinifera</name>
    <name type="common">Grape</name>
    <dbReference type="NCBI Taxonomy" id="29760"/>
    <lineage>
        <taxon>Eukaryota</taxon>
        <taxon>Viridiplantae</taxon>
        <taxon>Streptophyta</taxon>
        <taxon>Embryophyta</taxon>
        <taxon>Tracheophyta</taxon>
        <taxon>Spermatophyta</taxon>
        <taxon>Magnoliopsida</taxon>
        <taxon>eudicotyledons</taxon>
        <taxon>Gunneridae</taxon>
        <taxon>Pentapetalae</taxon>
        <taxon>rosids</taxon>
        <taxon>Vitales</taxon>
        <taxon>Vitaceae</taxon>
        <taxon>Viteae</taxon>
        <taxon>Vitis</taxon>
    </lineage>
</organism>
<gene>
    <name evidence="3" type="ORF">VitviT2T_028637</name>
</gene>
<proteinExistence type="predicted"/>
<keyword evidence="4" id="KW-1185">Reference proteome</keyword>
<accession>A0ABY9DUM1</accession>
<dbReference type="Pfam" id="PF00076">
    <property type="entry name" value="RRM_1"/>
    <property type="match status" value="1"/>
</dbReference>
<evidence type="ECO:0000259" key="2">
    <source>
        <dbReference type="Pfam" id="PF00076"/>
    </source>
</evidence>
<dbReference type="InterPro" id="IPR000504">
    <property type="entry name" value="RRM_dom"/>
</dbReference>
<name>A0ABY9DUM1_VITVI</name>
<dbReference type="InterPro" id="IPR012677">
    <property type="entry name" value="Nucleotide-bd_a/b_plait_sf"/>
</dbReference>
<dbReference type="SUPFAM" id="SSF54928">
    <property type="entry name" value="RNA-binding domain, RBD"/>
    <property type="match status" value="1"/>
</dbReference>
<dbReference type="InterPro" id="IPR035979">
    <property type="entry name" value="RBD_domain_sf"/>
</dbReference>
<dbReference type="Proteomes" id="UP001227230">
    <property type="component" value="Chromosome 18"/>
</dbReference>
<feature type="domain" description="RRM" evidence="2">
    <location>
        <begin position="16"/>
        <end position="53"/>
    </location>
</feature>
<dbReference type="EMBL" id="CP126665">
    <property type="protein sequence ID" value="WKA11107.1"/>
    <property type="molecule type" value="Genomic_DNA"/>
</dbReference>
<feature type="chain" id="PRO_5045466419" description="RRM domain-containing protein" evidence="1">
    <location>
        <begin position="16"/>
        <end position="69"/>
    </location>
</feature>